<dbReference type="RefSeq" id="XP_003873151.1">
    <property type="nucleotide sequence ID" value="XM_003873102.1"/>
</dbReference>
<sequence length="784" mass="80567">MQPSNAPSAAVAGPASASQESSGATLPLSPLLPKSFTMEREGPLAGTPAAAPVTASSVARTVTWNAPTCMSDAHDSVSAAQHRVFVSLPSAVTSHAASTSPTLPPRRPRKLALASAHMLVAPQGSHGNGGGSSEDLLSEHTATPPAPSHSLDADTSRLRDMHNVPDGERQPSNGPAHGGLGPHHRRMHTLPWLSEGALSAPAESRTANLLPPAPRQVDAAAISDAEDAVVRARALSVPATAGALASTRSSARRASVPSPPPSPEFETPAVPSSHPLTKENQDNLSPSYGCSMSIPSSSLAVSPFTHQSSSPSPTIVACCPARGGTGQKAVQRHQSQSAPPSTVACRLLSTGCTAGSDMPVVLRAGRRHSSYVSRRTMLSSFCLTEDGGESSEGSATATADTPLMRSNTNRAAAFSSAAAAAAAAMTMASATPYASPSLNATQRCRSASALMRCASSFSNRDDSSVNASAAEAALLSTPSKPPPCPSCALFSAVVSEMQNDRGKGNGEVAATAPAVVVASGMPLSHRLLTAPATGARGEDLSWFLPSFSDGNAQGSLAAAPQHLRACLAAECDSAMRAMQRQEVWAEQTAAGREELRRQVEGHIVAKHHSQAEGLCEDASAWRLPQEAPWPEQQLLSGEAVLLDDAKSSACSAAATTIAVAGEAPPSPALFRRLISTPLPCMGFRRGTATQPEVHALMSTRSEPAEDDQDAVAVVSPVERKDVEDSAIFEKSGLAESQRRPSRGEAAASVPLPPGAPRSRASVSFLGSSLSYEAALLAAAQEMSG</sequence>
<organism evidence="2 3">
    <name type="scientific">Leishmania mexicana (strain MHOM/GT/2001/U1103)</name>
    <dbReference type="NCBI Taxonomy" id="929439"/>
    <lineage>
        <taxon>Eukaryota</taxon>
        <taxon>Discoba</taxon>
        <taxon>Euglenozoa</taxon>
        <taxon>Kinetoplastea</taxon>
        <taxon>Metakinetoplastina</taxon>
        <taxon>Trypanosomatida</taxon>
        <taxon>Trypanosomatidae</taxon>
        <taxon>Leishmaniinae</taxon>
        <taxon>Leishmania</taxon>
    </lineage>
</organism>
<dbReference type="KEGG" id="lmi:LMXM_12_0460"/>
<accession>E9ANX4</accession>
<feature type="region of interest" description="Disordered" evidence="1">
    <location>
        <begin position="121"/>
        <end position="186"/>
    </location>
</feature>
<reference evidence="2 3" key="1">
    <citation type="journal article" date="2011" name="Genome Res.">
        <title>Chromosome and gene copy number variation allow major structural change between species and strains of Leishmania.</title>
        <authorList>
            <person name="Rogers M.B."/>
            <person name="Hilley J.D."/>
            <person name="Dickens N.J."/>
            <person name="Wilkes J."/>
            <person name="Bates P.A."/>
            <person name="Depledge D.P."/>
            <person name="Harris D."/>
            <person name="Her Y."/>
            <person name="Herzyk P."/>
            <person name="Imamura H."/>
            <person name="Otto T.D."/>
            <person name="Sanders M."/>
            <person name="Seeger K."/>
            <person name="Dujardin J.C."/>
            <person name="Berriman M."/>
            <person name="Smith D.F."/>
            <person name="Hertz-Fowler C."/>
            <person name="Mottram J.C."/>
        </authorList>
    </citation>
    <scope>NUCLEOTIDE SEQUENCE [LARGE SCALE GENOMIC DNA]</scope>
    <source>
        <strain evidence="2 3">MHOM/GT/2001/U1103</strain>
    </source>
</reference>
<keyword evidence="3" id="KW-1185">Reference proteome</keyword>
<gene>
    <name evidence="2" type="ORF">LMXM_12_0460</name>
</gene>
<feature type="compositionally biased region" description="Basic and acidic residues" evidence="1">
    <location>
        <begin position="151"/>
        <end position="169"/>
    </location>
</feature>
<proteinExistence type="predicted"/>
<dbReference type="Proteomes" id="UP000007259">
    <property type="component" value="Chromosome 12"/>
</dbReference>
<dbReference type="AlphaFoldDB" id="E9ANX4"/>
<dbReference type="GeneID" id="13454976"/>
<dbReference type="OMA" id="NAPTCMS"/>
<evidence type="ECO:0000313" key="2">
    <source>
        <dbReference type="EMBL" id="CBZ24638.1"/>
    </source>
</evidence>
<dbReference type="OrthoDB" id="268048at2759"/>
<feature type="region of interest" description="Disordered" evidence="1">
    <location>
        <begin position="1"/>
        <end position="54"/>
    </location>
</feature>
<evidence type="ECO:0000256" key="1">
    <source>
        <dbReference type="SAM" id="MobiDB-lite"/>
    </source>
</evidence>
<dbReference type="VEuPathDB" id="TriTrypDB:LmxM.12.0460"/>
<feature type="region of interest" description="Disordered" evidence="1">
    <location>
        <begin position="239"/>
        <end position="289"/>
    </location>
</feature>
<feature type="region of interest" description="Disordered" evidence="1">
    <location>
        <begin position="725"/>
        <end position="759"/>
    </location>
</feature>
<dbReference type="PhylomeDB" id="E9ANX4"/>
<protein>
    <submittedName>
        <fullName evidence="2">Uncharacterized protein</fullName>
    </submittedName>
</protein>
<feature type="compositionally biased region" description="Low complexity" evidence="1">
    <location>
        <begin position="239"/>
        <end position="256"/>
    </location>
</feature>
<dbReference type="EMBL" id="FR799565">
    <property type="protein sequence ID" value="CBZ24638.1"/>
    <property type="molecule type" value="Genomic_DNA"/>
</dbReference>
<feature type="compositionally biased region" description="Low complexity" evidence="1">
    <location>
        <begin position="1"/>
        <end position="18"/>
    </location>
</feature>
<evidence type="ECO:0000313" key="3">
    <source>
        <dbReference type="Proteomes" id="UP000007259"/>
    </source>
</evidence>
<name>E9ANX4_LEIMU</name>